<accession>A0A170TGE3</accession>
<reference evidence="2" key="1">
    <citation type="submission" date="2016-05" db="EMBL/GenBank/DDBJ databases">
        <title>Draft genome sequences of four strains of Ehrlichia ruminantium, a tick-borne pathogen of ruminants, isolated from Zimbabwe, The Gambia and Ghana.</title>
        <authorList>
            <person name="Nakao R."/>
            <person name="Jongejan F."/>
            <person name="Sugimoto C."/>
        </authorList>
    </citation>
    <scope>NUCLEOTIDE SEQUENCE [LARGE SCALE GENOMIC DNA]</scope>
    <source>
        <strain evidence="2">Pokoase 417</strain>
    </source>
</reference>
<organism evidence="1 2">
    <name type="scientific">Ehrlichia ruminantium</name>
    <name type="common">heartwater rickettsia</name>
    <name type="synonym">Cowdria ruminantium</name>
    <dbReference type="NCBI Taxonomy" id="779"/>
    <lineage>
        <taxon>Bacteria</taxon>
        <taxon>Pseudomonadati</taxon>
        <taxon>Pseudomonadota</taxon>
        <taxon>Alphaproteobacteria</taxon>
        <taxon>Rickettsiales</taxon>
        <taxon>Anaplasmataceae</taxon>
        <taxon>Ehrlichia</taxon>
    </lineage>
</organism>
<sequence length="39" mass="4788">MYKNYIITLWIISEELVDYNNLHIFSLEQLHHKISRVVN</sequence>
<protein>
    <submittedName>
        <fullName evidence="1">Uncharacterized protein</fullName>
    </submittedName>
</protein>
<dbReference type="Proteomes" id="UP000092731">
    <property type="component" value="Unassembled WGS sequence"/>
</dbReference>
<evidence type="ECO:0000313" key="1">
    <source>
        <dbReference type="EMBL" id="GAT78855.1"/>
    </source>
</evidence>
<evidence type="ECO:0000313" key="2">
    <source>
        <dbReference type="Proteomes" id="UP000092731"/>
    </source>
</evidence>
<proteinExistence type="predicted"/>
<dbReference type="AlphaFoldDB" id="A0A170TGE3"/>
<dbReference type="EMBL" id="BDDM01000336">
    <property type="protein sequence ID" value="GAT78855.1"/>
    <property type="molecule type" value="Genomic_DNA"/>
</dbReference>
<name>A0A170TGE3_EHRRU</name>
<gene>
    <name evidence="1" type="ORF">EHRUM3_10880</name>
</gene>
<comment type="caution">
    <text evidence="1">The sequence shown here is derived from an EMBL/GenBank/DDBJ whole genome shotgun (WGS) entry which is preliminary data.</text>
</comment>